<dbReference type="PANTHER" id="PTHR46211:SF1">
    <property type="entry name" value="GLYCEROPHOSPHODIESTER PHOSPHODIESTERASE, CYTOPLASMIC"/>
    <property type="match status" value="1"/>
</dbReference>
<dbReference type="Pfam" id="PF00932">
    <property type="entry name" value="LTD"/>
    <property type="match status" value="1"/>
</dbReference>
<dbReference type="InterPro" id="IPR001322">
    <property type="entry name" value="Lamin_tail_dom"/>
</dbReference>
<dbReference type="GO" id="GO:0006629">
    <property type="term" value="P:lipid metabolic process"/>
    <property type="evidence" value="ECO:0007669"/>
    <property type="project" value="InterPro"/>
</dbReference>
<feature type="signal peptide" evidence="1">
    <location>
        <begin position="1"/>
        <end position="34"/>
    </location>
</feature>
<dbReference type="Proteomes" id="UP000469185">
    <property type="component" value="Unassembled WGS sequence"/>
</dbReference>
<dbReference type="InterPro" id="IPR017946">
    <property type="entry name" value="PLC-like_Pdiesterase_TIM-brl"/>
</dbReference>
<dbReference type="PROSITE" id="PS51841">
    <property type="entry name" value="LTD"/>
    <property type="match status" value="1"/>
</dbReference>
<dbReference type="PROSITE" id="PS51704">
    <property type="entry name" value="GP_PDE"/>
    <property type="match status" value="1"/>
</dbReference>
<evidence type="ECO:0000259" key="3">
    <source>
        <dbReference type="PROSITE" id="PS51841"/>
    </source>
</evidence>
<organism evidence="4 5">
    <name type="scientific">Phytoactinopolyspora alkaliphila</name>
    <dbReference type="NCBI Taxonomy" id="1783498"/>
    <lineage>
        <taxon>Bacteria</taxon>
        <taxon>Bacillati</taxon>
        <taxon>Actinomycetota</taxon>
        <taxon>Actinomycetes</taxon>
        <taxon>Jiangellales</taxon>
        <taxon>Jiangellaceae</taxon>
        <taxon>Phytoactinopolyspora</taxon>
    </lineage>
</organism>
<keyword evidence="5" id="KW-1185">Reference proteome</keyword>
<keyword evidence="1" id="KW-0732">Signal</keyword>
<comment type="caution">
    <text evidence="4">The sequence shown here is derived from an EMBL/GenBank/DDBJ whole genome shotgun (WGS) entry which is preliminary data.</text>
</comment>
<dbReference type="InterPro" id="IPR006311">
    <property type="entry name" value="TAT_signal"/>
</dbReference>
<dbReference type="Gene3D" id="3.20.20.190">
    <property type="entry name" value="Phosphatidylinositol (PI) phosphodiesterase"/>
    <property type="match status" value="1"/>
</dbReference>
<dbReference type="RefSeq" id="WP_163814920.1">
    <property type="nucleotide sequence ID" value="NZ_JAAGOB010000001.1"/>
</dbReference>
<dbReference type="PROSITE" id="PS51318">
    <property type="entry name" value="TAT"/>
    <property type="match status" value="1"/>
</dbReference>
<sequence>MTEKRPSPTRRALTLTAAATLALSFVSAVPGAQADPLTGFINVGHRGSSGLAPENTIAGLELAAMHQPDVVEVDVQLSADGQPILFHDTTGARTTNVATVFPSRASHPITTFTYAELQQLDAGSWFGPAFAGEKIPLLSDVLDELYPDVGVVIEIKEPASSPGIEQVIADELAADPRWDDLLDDGLLMATSFDASSLQTLRTLHPDIPLGLVGAIPSSNTTLNSIATWADEMVTNYRLMDPADIARVKAAGMRFGVYTVNDPDHMANLLSQGVDTIMTDFPKVLEDVQANVDPLPGANGIEIVCVNADVPGSDLTANFGENLALRNNGSTTVNVSGYYVRDAVINELVVGSGYSIPPGGELRIYTGPGTNASTRYFNNLGTAVLNNNGDSLALYTSTGELIDLYAYRGNW</sequence>
<accession>A0A6N9YFF2</accession>
<evidence type="ECO:0000313" key="4">
    <source>
        <dbReference type="EMBL" id="NED93713.1"/>
    </source>
</evidence>
<reference evidence="4 5" key="1">
    <citation type="submission" date="2020-02" db="EMBL/GenBank/DDBJ databases">
        <authorList>
            <person name="Li X.-J."/>
            <person name="Feng X.-M."/>
        </authorList>
    </citation>
    <scope>NUCLEOTIDE SEQUENCE [LARGE SCALE GENOMIC DNA]</scope>
    <source>
        <strain evidence="4 5">CGMCC 4.7225</strain>
    </source>
</reference>
<dbReference type="SUPFAM" id="SSF51695">
    <property type="entry name" value="PLC-like phosphodiesterases"/>
    <property type="match status" value="1"/>
</dbReference>
<evidence type="ECO:0000259" key="2">
    <source>
        <dbReference type="PROSITE" id="PS51704"/>
    </source>
</evidence>
<gene>
    <name evidence="4" type="ORF">G1H11_00100</name>
</gene>
<feature type="chain" id="PRO_5027015542" evidence="1">
    <location>
        <begin position="35"/>
        <end position="410"/>
    </location>
</feature>
<dbReference type="EMBL" id="JAAGOB010000001">
    <property type="protein sequence ID" value="NED93713.1"/>
    <property type="molecule type" value="Genomic_DNA"/>
</dbReference>
<dbReference type="Pfam" id="PF03009">
    <property type="entry name" value="GDPD"/>
    <property type="match status" value="1"/>
</dbReference>
<evidence type="ECO:0000313" key="5">
    <source>
        <dbReference type="Proteomes" id="UP000469185"/>
    </source>
</evidence>
<dbReference type="SUPFAM" id="SSF74853">
    <property type="entry name" value="Lamin A/C globular tail domain"/>
    <property type="match status" value="1"/>
</dbReference>
<dbReference type="PANTHER" id="PTHR46211">
    <property type="entry name" value="GLYCEROPHOSPHORYL DIESTER PHOSPHODIESTERASE"/>
    <property type="match status" value="1"/>
</dbReference>
<dbReference type="InterPro" id="IPR030395">
    <property type="entry name" value="GP_PDE_dom"/>
</dbReference>
<dbReference type="GO" id="GO:0008081">
    <property type="term" value="F:phosphoric diester hydrolase activity"/>
    <property type="evidence" value="ECO:0007669"/>
    <property type="project" value="InterPro"/>
</dbReference>
<dbReference type="InterPro" id="IPR036415">
    <property type="entry name" value="Lamin_tail_dom_sf"/>
</dbReference>
<proteinExistence type="predicted"/>
<protein>
    <submittedName>
        <fullName evidence="4">Esterase</fullName>
    </submittedName>
</protein>
<evidence type="ECO:0000256" key="1">
    <source>
        <dbReference type="SAM" id="SignalP"/>
    </source>
</evidence>
<name>A0A6N9YFF2_9ACTN</name>
<feature type="domain" description="GP-PDE" evidence="2">
    <location>
        <begin position="40"/>
        <end position="288"/>
    </location>
</feature>
<feature type="domain" description="LTD" evidence="3">
    <location>
        <begin position="285"/>
        <end position="408"/>
    </location>
</feature>
<dbReference type="AlphaFoldDB" id="A0A6N9YFF2"/>